<organism evidence="2 3">
    <name type="scientific">Campylobacter showae CC57C</name>
    <dbReference type="NCBI Taxonomy" id="1073353"/>
    <lineage>
        <taxon>Bacteria</taxon>
        <taxon>Pseudomonadati</taxon>
        <taxon>Campylobacterota</taxon>
        <taxon>Epsilonproteobacteria</taxon>
        <taxon>Campylobacterales</taxon>
        <taxon>Campylobacteraceae</taxon>
        <taxon>Campylobacter</taxon>
    </lineage>
</organism>
<dbReference type="RefSeq" id="WP_002953810.1">
    <property type="nucleotide sequence ID" value="NZ_AOTD01000261.1"/>
</dbReference>
<feature type="coiled-coil region" evidence="1">
    <location>
        <begin position="233"/>
        <end position="270"/>
    </location>
</feature>
<dbReference type="PATRIC" id="fig|1073353.3.peg.2380"/>
<dbReference type="Proteomes" id="UP000011782">
    <property type="component" value="Unassembled WGS sequence"/>
</dbReference>
<dbReference type="EMBL" id="AOTD01000261">
    <property type="protein sequence ID" value="EMG29565.1"/>
    <property type="molecule type" value="Genomic_DNA"/>
</dbReference>
<evidence type="ECO:0000313" key="2">
    <source>
        <dbReference type="EMBL" id="EMG29565.1"/>
    </source>
</evidence>
<protein>
    <submittedName>
        <fullName evidence="2">Mobilization protein</fullName>
    </submittedName>
</protein>
<accession>M3GVW1</accession>
<proteinExistence type="predicted"/>
<sequence>MYRDNRAKSSANFYKAFAAGIWHNTRYGNKPLSSFPEHEHRNVANMGFEAAKEIEARLLEERSQKYMETHNQKFQCKTAFIELVVNMREHHTLADLERIAKLTEKTFGYTPTLLTIHGDEGHYDPQTGDFIANVHGHVRFCILDPLDGTSLYRKEMRTTEGYTLAERKKKISQFQTDVAQILGMERGISKEITGRKHLSAYEYKKMLARPDIAEKMALEKPEIIEKVVKKLTLKKLKEMNQEVRDELKKLGASREDYAELEAIKKAVEQKLKAKEPLTFENVDRQFSEFLEAFKNEIKSATEGAIINSINTLKCDKKQDGGHTIVGKYSQALNNGTYDVMKIVANQMSIAMNYGQNLRVAELEKIKKERDDAIKERDEVKGELRKATVMLEKAREAVEHWRSVAEAYQDAELEKSGKNVKIDPTVETVQYNTPQRSQNYEISR</sequence>
<evidence type="ECO:0000313" key="3">
    <source>
        <dbReference type="Proteomes" id="UP000011782"/>
    </source>
</evidence>
<reference evidence="2 3" key="1">
    <citation type="submission" date="2013-02" db="EMBL/GenBank/DDBJ databases">
        <title>Co-occurrence of anaerobic bacteria in colorectal carcinomas.</title>
        <authorList>
            <person name="Holt R.A."/>
            <person name="Warren R.L."/>
            <person name="Allen-Vercoe E."/>
            <person name="Pleasance S."/>
            <person name="Freeman D.J."/>
            <person name="Watson P."/>
            <person name="Moore R."/>
            <person name="Cochrane K."/>
        </authorList>
    </citation>
    <scope>NUCLEOTIDE SEQUENCE [LARGE SCALE GENOMIC DNA]</scope>
    <source>
        <strain evidence="2 3">CC57C</strain>
    </source>
</reference>
<evidence type="ECO:0000256" key="1">
    <source>
        <dbReference type="SAM" id="Coils"/>
    </source>
</evidence>
<name>M3GVW1_9BACT</name>
<keyword evidence="1" id="KW-0175">Coiled coil</keyword>
<dbReference type="STRING" id="1073353.H740_11137"/>
<comment type="caution">
    <text evidence="2">The sequence shown here is derived from an EMBL/GenBank/DDBJ whole genome shotgun (WGS) entry which is preliminary data.</text>
</comment>
<gene>
    <name evidence="2" type="ORF">H740_11137</name>
</gene>
<dbReference type="OrthoDB" id="5353371at2"/>
<feature type="coiled-coil region" evidence="1">
    <location>
        <begin position="362"/>
        <end position="410"/>
    </location>
</feature>
<dbReference type="AlphaFoldDB" id="M3GVW1"/>